<dbReference type="GO" id="GO:0009231">
    <property type="term" value="P:riboflavin biosynthetic process"/>
    <property type="evidence" value="ECO:0007669"/>
    <property type="project" value="TreeGrafter"/>
</dbReference>
<evidence type="ECO:0000313" key="7">
    <source>
        <dbReference type="Proteomes" id="UP000198889"/>
    </source>
</evidence>
<dbReference type="GO" id="GO:0016811">
    <property type="term" value="F:hydrolase activity, acting on carbon-nitrogen (but not peptide) bonds, in linear amides"/>
    <property type="evidence" value="ECO:0007669"/>
    <property type="project" value="TreeGrafter"/>
</dbReference>
<dbReference type="Proteomes" id="UP000198889">
    <property type="component" value="Unassembled WGS sequence"/>
</dbReference>
<dbReference type="Pfam" id="PF02633">
    <property type="entry name" value="Creatininase"/>
    <property type="match status" value="1"/>
</dbReference>
<dbReference type="Gene3D" id="3.40.50.10310">
    <property type="entry name" value="Creatininase"/>
    <property type="match status" value="1"/>
</dbReference>
<evidence type="ECO:0000313" key="6">
    <source>
        <dbReference type="EMBL" id="SCW86744.1"/>
    </source>
</evidence>
<keyword evidence="3 6" id="KW-0378">Hydrolase</keyword>
<comment type="similarity">
    <text evidence="5">Belongs to the creatininase superfamily.</text>
</comment>
<comment type="cofactor">
    <cofactor evidence="1">
        <name>Zn(2+)</name>
        <dbReference type="ChEBI" id="CHEBI:29105"/>
    </cofactor>
</comment>
<gene>
    <name evidence="6" type="ORF">SAMN05660859_3327</name>
</gene>
<dbReference type="GO" id="GO:0046872">
    <property type="term" value="F:metal ion binding"/>
    <property type="evidence" value="ECO:0007669"/>
    <property type="project" value="UniProtKB-KW"/>
</dbReference>
<dbReference type="EMBL" id="FMTP01000005">
    <property type="protein sequence ID" value="SCW86744.1"/>
    <property type="molecule type" value="Genomic_DNA"/>
</dbReference>
<name>A0A1G4TZD1_9HYPH</name>
<dbReference type="RefSeq" id="WP_091441773.1">
    <property type="nucleotide sequence ID" value="NZ_FMTP01000005.1"/>
</dbReference>
<dbReference type="SUPFAM" id="SSF102215">
    <property type="entry name" value="Creatininase"/>
    <property type="match status" value="1"/>
</dbReference>
<dbReference type="InterPro" id="IPR003785">
    <property type="entry name" value="Creatininase/forma_Hydrolase"/>
</dbReference>
<evidence type="ECO:0000256" key="5">
    <source>
        <dbReference type="ARBA" id="ARBA00024029"/>
    </source>
</evidence>
<proteinExistence type="inferred from homology"/>
<evidence type="ECO:0000256" key="4">
    <source>
        <dbReference type="ARBA" id="ARBA00022833"/>
    </source>
</evidence>
<evidence type="ECO:0000256" key="2">
    <source>
        <dbReference type="ARBA" id="ARBA00022723"/>
    </source>
</evidence>
<protein>
    <submittedName>
        <fullName evidence="6">Creatinine amidohydrolase</fullName>
    </submittedName>
</protein>
<keyword evidence="2" id="KW-0479">Metal-binding</keyword>
<accession>A0A1G4TZD1</accession>
<evidence type="ECO:0000256" key="3">
    <source>
        <dbReference type="ARBA" id="ARBA00022801"/>
    </source>
</evidence>
<keyword evidence="7" id="KW-1185">Reference proteome</keyword>
<evidence type="ECO:0000256" key="1">
    <source>
        <dbReference type="ARBA" id="ARBA00001947"/>
    </source>
</evidence>
<reference evidence="7" key="1">
    <citation type="submission" date="2016-10" db="EMBL/GenBank/DDBJ databases">
        <authorList>
            <person name="Varghese N."/>
            <person name="Submissions S."/>
        </authorList>
    </citation>
    <scope>NUCLEOTIDE SEQUENCE [LARGE SCALE GENOMIC DNA]</scope>
    <source>
        <strain evidence="7">CGMCC 1.1761</strain>
    </source>
</reference>
<dbReference type="AlphaFoldDB" id="A0A1G4TZD1"/>
<dbReference type="PANTHER" id="PTHR35005">
    <property type="entry name" value="3-DEHYDRO-SCYLLO-INOSOSE HYDROLASE"/>
    <property type="match status" value="1"/>
</dbReference>
<keyword evidence="4" id="KW-0862">Zinc</keyword>
<organism evidence="6 7">
    <name type="scientific">Ancylobacter rudongensis</name>
    <dbReference type="NCBI Taxonomy" id="177413"/>
    <lineage>
        <taxon>Bacteria</taxon>
        <taxon>Pseudomonadati</taxon>
        <taxon>Pseudomonadota</taxon>
        <taxon>Alphaproteobacteria</taxon>
        <taxon>Hyphomicrobiales</taxon>
        <taxon>Xanthobacteraceae</taxon>
        <taxon>Ancylobacter</taxon>
    </lineage>
</organism>
<dbReference type="STRING" id="177413.SAMN05660859_3327"/>
<dbReference type="PANTHER" id="PTHR35005:SF1">
    <property type="entry name" value="2-AMINO-5-FORMYLAMINO-6-RIBOSYLAMINOPYRIMIDIN-4(3H)-ONE 5'-MONOPHOSPHATE DEFORMYLASE"/>
    <property type="match status" value="1"/>
</dbReference>
<sequence length="272" mass="29857">MPPKRFWTELSWTDFAQGDTENWIAVLPVAAVEQHGPHLPVGVDAFIGEGYLREVARLLPDDIPALFLPMQAIGKSNEHLDFPGTLTLSAETVIRAWTEIGESVHRAGVRKLVLVNSHGGNVPILDIVARELRARLGMLAVMVSWHRFGYPEGLFSAQERQHGIHAGGVETSLMLAFRPDTVRMDEVRDFPPVTLAMEQEFAFLRAGSPAGFGWMAQDIHPTGAMGDATEASLEKGEVCALYGARAFVELLGDVHRFDLSRLPAGPRGEMAR</sequence>
<dbReference type="InterPro" id="IPR024087">
    <property type="entry name" value="Creatininase-like_sf"/>
</dbReference>